<reference evidence="5" key="2">
    <citation type="submission" date="2025-09" db="UniProtKB">
        <authorList>
            <consortium name="Ensembl"/>
        </authorList>
    </citation>
    <scope>IDENTIFICATION</scope>
</reference>
<dbReference type="InterPro" id="IPR036179">
    <property type="entry name" value="Ig-like_dom_sf"/>
</dbReference>
<feature type="domain" description="Ig-like" evidence="4">
    <location>
        <begin position="197"/>
        <end position="286"/>
    </location>
</feature>
<evidence type="ECO:0000256" key="2">
    <source>
        <dbReference type="ARBA" id="ARBA00023319"/>
    </source>
</evidence>
<dbReference type="InterPro" id="IPR007110">
    <property type="entry name" value="Ig-like_dom"/>
</dbReference>
<dbReference type="InterPro" id="IPR003006">
    <property type="entry name" value="Ig/MHC_CS"/>
</dbReference>
<dbReference type="PROSITE" id="PS50835">
    <property type="entry name" value="IG_LIKE"/>
    <property type="match status" value="1"/>
</dbReference>
<dbReference type="PANTHER" id="PTHR16675:SF193">
    <property type="entry name" value="LOC571647 PROTEIN-RELATED"/>
    <property type="match status" value="1"/>
</dbReference>
<dbReference type="SUPFAM" id="SSF48726">
    <property type="entry name" value="Immunoglobulin"/>
    <property type="match status" value="1"/>
</dbReference>
<dbReference type="Pfam" id="PF00129">
    <property type="entry name" value="MHC_I"/>
    <property type="match status" value="1"/>
</dbReference>
<dbReference type="GO" id="GO:0009897">
    <property type="term" value="C:external side of plasma membrane"/>
    <property type="evidence" value="ECO:0007669"/>
    <property type="project" value="TreeGrafter"/>
</dbReference>
<evidence type="ECO:0000313" key="6">
    <source>
        <dbReference type="Proteomes" id="UP000472260"/>
    </source>
</evidence>
<accession>A0A671MIZ6</accession>
<organism evidence="5 6">
    <name type="scientific">Sinocyclocheilus anshuiensis</name>
    <dbReference type="NCBI Taxonomy" id="1608454"/>
    <lineage>
        <taxon>Eukaryota</taxon>
        <taxon>Metazoa</taxon>
        <taxon>Chordata</taxon>
        <taxon>Craniata</taxon>
        <taxon>Vertebrata</taxon>
        <taxon>Euteleostomi</taxon>
        <taxon>Actinopterygii</taxon>
        <taxon>Neopterygii</taxon>
        <taxon>Teleostei</taxon>
        <taxon>Ostariophysi</taxon>
        <taxon>Cypriniformes</taxon>
        <taxon>Cyprinidae</taxon>
        <taxon>Cyprininae</taxon>
        <taxon>Sinocyclocheilus</taxon>
    </lineage>
</organism>
<dbReference type="Pfam" id="PF07654">
    <property type="entry name" value="C1-set"/>
    <property type="match status" value="1"/>
</dbReference>
<dbReference type="Ensembl" id="ENSSANT00000032542.1">
    <property type="protein sequence ID" value="ENSSANP00000030576.1"/>
    <property type="gene ID" value="ENSSANG00000015638.1"/>
</dbReference>
<keyword evidence="3" id="KW-1133">Transmembrane helix</keyword>
<dbReference type="SUPFAM" id="SSF54452">
    <property type="entry name" value="MHC antigen-recognition domain"/>
    <property type="match status" value="1"/>
</dbReference>
<evidence type="ECO:0000313" key="5">
    <source>
        <dbReference type="Ensembl" id="ENSSANP00000030576.1"/>
    </source>
</evidence>
<keyword evidence="3" id="KW-0812">Transmembrane</keyword>
<reference evidence="5" key="1">
    <citation type="submission" date="2025-08" db="UniProtKB">
        <authorList>
            <consortium name="Ensembl"/>
        </authorList>
    </citation>
    <scope>IDENTIFICATION</scope>
</reference>
<dbReference type="SMART" id="SM00407">
    <property type="entry name" value="IGc1"/>
    <property type="match status" value="1"/>
</dbReference>
<protein>
    <recommendedName>
        <fullName evidence="4">Ig-like domain-containing protein</fullName>
    </recommendedName>
</protein>
<dbReference type="GO" id="GO:0006955">
    <property type="term" value="P:immune response"/>
    <property type="evidence" value="ECO:0007669"/>
    <property type="project" value="TreeGrafter"/>
</dbReference>
<keyword evidence="6" id="KW-1185">Reference proteome</keyword>
<evidence type="ECO:0000259" key="4">
    <source>
        <dbReference type="PROSITE" id="PS50835"/>
    </source>
</evidence>
<dbReference type="Gene3D" id="3.30.500.10">
    <property type="entry name" value="MHC class I-like antigen recognition-like"/>
    <property type="match status" value="1"/>
</dbReference>
<dbReference type="GO" id="GO:0005615">
    <property type="term" value="C:extracellular space"/>
    <property type="evidence" value="ECO:0007669"/>
    <property type="project" value="TreeGrafter"/>
</dbReference>
<dbReference type="InterPro" id="IPR011161">
    <property type="entry name" value="MHC_I-like_Ag-recog"/>
</dbReference>
<dbReference type="Proteomes" id="UP000472260">
    <property type="component" value="Unassembled WGS sequence"/>
</dbReference>
<dbReference type="InterPro" id="IPR013783">
    <property type="entry name" value="Ig-like_fold"/>
</dbReference>
<dbReference type="InterPro" id="IPR011162">
    <property type="entry name" value="MHC_I/II-like_Ag-recog"/>
</dbReference>
<keyword evidence="3" id="KW-0472">Membrane</keyword>
<evidence type="ECO:0000256" key="3">
    <source>
        <dbReference type="SAM" id="Phobius"/>
    </source>
</evidence>
<dbReference type="InterPro" id="IPR037055">
    <property type="entry name" value="MHC_I-like_Ag-recog_sf"/>
</dbReference>
<name>A0A671MIZ6_9TELE</name>
<dbReference type="InterPro" id="IPR050208">
    <property type="entry name" value="MHC_class-I_related"/>
</dbReference>
<proteinExistence type="predicted"/>
<dbReference type="PROSITE" id="PS00290">
    <property type="entry name" value="IG_MHC"/>
    <property type="match status" value="1"/>
</dbReference>
<keyword evidence="2" id="KW-0393">Immunoglobulin domain</keyword>
<dbReference type="InterPro" id="IPR003597">
    <property type="entry name" value="Ig_C1-set"/>
</dbReference>
<dbReference type="PANTHER" id="PTHR16675">
    <property type="entry name" value="MHC CLASS I-RELATED"/>
    <property type="match status" value="1"/>
</dbReference>
<evidence type="ECO:0000256" key="1">
    <source>
        <dbReference type="ARBA" id="ARBA00023180"/>
    </source>
</evidence>
<keyword evidence="1" id="KW-0325">Glycoprotein</keyword>
<feature type="transmembrane region" description="Helical" evidence="3">
    <location>
        <begin position="300"/>
        <end position="322"/>
    </location>
</feature>
<dbReference type="AlphaFoldDB" id="A0A671MIZ6"/>
<sequence>MSEALNLNIFCLDQRIFLLCFLLLYPFLSDALQGKHIFHYFGYTQISLGPWASVAVCDDKQVAYYSNEDKKWIRESLTIDEPPDSRDWYLHQLNTLSSCTVSQCSELHVLQRMVGCDLVNFPDGTMNLTVFDEYGFDGEDFIAFNSDALQWIDKNPKAKETKMKWDLQTGRNKFIKKYLNNCMNWISTFNNTKKNSPDVRVFARKAPDDHSKMVLSCLATGFYPRDIEMNIRLNKINIQNQISSGIRPNGDGSFQLRTSVKIDRNHEGSYDCFVIHSSLTEPASIKWGKYGICINCETEFLWLVIAGAPVLIIVLTVIACIYKKKRSNGEL</sequence>
<dbReference type="Gene3D" id="2.60.40.10">
    <property type="entry name" value="Immunoglobulins"/>
    <property type="match status" value="1"/>
</dbReference>